<dbReference type="RefSeq" id="XP_007511754.1">
    <property type="nucleotide sequence ID" value="XM_007511692.1"/>
</dbReference>
<proteinExistence type="predicted"/>
<dbReference type="Proteomes" id="UP000198341">
    <property type="component" value="Chromosome 8"/>
</dbReference>
<dbReference type="InterPro" id="IPR004843">
    <property type="entry name" value="Calcineurin-like_PHP"/>
</dbReference>
<dbReference type="OrthoDB" id="5976022at2759"/>
<dbReference type="Gene3D" id="3.60.21.10">
    <property type="match status" value="1"/>
</dbReference>
<dbReference type="EMBL" id="FO082271">
    <property type="protein sequence ID" value="CCO17875.1"/>
    <property type="molecule type" value="Genomic_DNA"/>
</dbReference>
<organism evidence="3 4">
    <name type="scientific">Bathycoccus prasinos</name>
    <dbReference type="NCBI Taxonomy" id="41875"/>
    <lineage>
        <taxon>Eukaryota</taxon>
        <taxon>Viridiplantae</taxon>
        <taxon>Chlorophyta</taxon>
        <taxon>Mamiellophyceae</taxon>
        <taxon>Mamiellales</taxon>
        <taxon>Bathycoccaceae</taxon>
        <taxon>Bathycoccus</taxon>
    </lineage>
</organism>
<dbReference type="STRING" id="41875.K8EZG1"/>
<evidence type="ECO:0000259" key="2">
    <source>
        <dbReference type="Pfam" id="PF00149"/>
    </source>
</evidence>
<dbReference type="Pfam" id="PF00149">
    <property type="entry name" value="Metallophos"/>
    <property type="match status" value="1"/>
</dbReference>
<feature type="compositionally biased region" description="Low complexity" evidence="1">
    <location>
        <begin position="53"/>
        <end position="82"/>
    </location>
</feature>
<keyword evidence="4" id="KW-1185">Reference proteome</keyword>
<accession>K8EZG1</accession>
<evidence type="ECO:0000313" key="4">
    <source>
        <dbReference type="Proteomes" id="UP000198341"/>
    </source>
</evidence>
<dbReference type="PANTHER" id="PTHR46546">
    <property type="entry name" value="SHEWANELLA-LIKE PROTEIN PHOSPHATASE 1"/>
    <property type="match status" value="1"/>
</dbReference>
<protein>
    <recommendedName>
        <fullName evidence="2">Calcineurin-like phosphoesterase domain-containing protein</fullName>
    </recommendedName>
</protein>
<dbReference type="SUPFAM" id="SSF56300">
    <property type="entry name" value="Metallo-dependent phosphatases"/>
    <property type="match status" value="1"/>
</dbReference>
<feature type="region of interest" description="Disordered" evidence="1">
    <location>
        <begin position="331"/>
        <end position="359"/>
    </location>
</feature>
<dbReference type="GeneID" id="19014439"/>
<name>K8EZG1_9CHLO</name>
<dbReference type="InterPro" id="IPR029052">
    <property type="entry name" value="Metallo-depent_PP-like"/>
</dbReference>
<dbReference type="GO" id="GO:0016787">
    <property type="term" value="F:hydrolase activity"/>
    <property type="evidence" value="ECO:0007669"/>
    <property type="project" value="InterPro"/>
</dbReference>
<evidence type="ECO:0000313" key="3">
    <source>
        <dbReference type="EMBL" id="CCO17875.1"/>
    </source>
</evidence>
<feature type="compositionally biased region" description="Basic residues" evidence="1">
    <location>
        <begin position="97"/>
        <end position="110"/>
    </location>
</feature>
<feature type="compositionally biased region" description="Basic and acidic residues" evidence="1">
    <location>
        <begin position="185"/>
        <end position="196"/>
    </location>
</feature>
<dbReference type="AlphaFoldDB" id="K8EZG1"/>
<feature type="compositionally biased region" description="Acidic residues" evidence="1">
    <location>
        <begin position="342"/>
        <end position="357"/>
    </location>
</feature>
<sequence>MFRTTLTQRTTNFSRLHQNVLHKALLVTPTRSGAMMMLSGKYTTHIRALSGMSASSSSSSSESSESSLGKSVPSSVSFSSSSRQIVRGVISSSTTSKNHHHHHHHHHHPLRSTTSARASVSSSSIVRFNNTTTNSTRRSRAIQSISLKDDCNNTSRKGTTTRRSNNSIRLLATESENGSSSQTADVEKKNTAEKKKSNYPKLHVQTNGRVVAIGDLHGDIQQARRALRIAGVLGKDDDDNVNPQWVGGDTVLVQVGDVLDRGDDEIGILILLQKLGKAARKAGGDVFVLNGNHEVLNISGDFRYVSRGAFHESMRFSDHLVKLFGKDAVPGRRRRRSSKQEDGEEEEEEEEEEDEMDEWRKQTNARVGLFSPGGPLAQQLSMHNTVLIVNDTVFAHGGLVPRHVDFGLDKLNKSVSEWMRGKRIEDEDTKVALGMAIGGVKDSVVWHRAYGTEHYATNTERTNACTLLSRTLEKINEIEGIPVKRLVVGHTPQMQGANCECDGKIWRVDVGMSFGVLGANPQVLEIIGDEVKILTREVPVTMSKL</sequence>
<dbReference type="KEGG" id="bpg:Bathy08g04600"/>
<feature type="domain" description="Calcineurin-like phosphoesterase" evidence="2">
    <location>
        <begin position="209"/>
        <end position="493"/>
    </location>
</feature>
<feature type="compositionally biased region" description="Low complexity" evidence="1">
    <location>
        <begin position="111"/>
        <end position="136"/>
    </location>
</feature>
<reference evidence="3 4" key="1">
    <citation type="submission" date="2011-10" db="EMBL/GenBank/DDBJ databases">
        <authorList>
            <person name="Genoscope - CEA"/>
        </authorList>
    </citation>
    <scope>NUCLEOTIDE SEQUENCE [LARGE SCALE GENOMIC DNA]</scope>
    <source>
        <strain evidence="3 4">RCC 1105</strain>
    </source>
</reference>
<evidence type="ECO:0000256" key="1">
    <source>
        <dbReference type="SAM" id="MobiDB-lite"/>
    </source>
</evidence>
<feature type="compositionally biased region" description="Polar residues" evidence="1">
    <location>
        <begin position="141"/>
        <end position="184"/>
    </location>
</feature>
<gene>
    <name evidence="3" type="ORF">Bathy08g04600</name>
</gene>
<dbReference type="PANTHER" id="PTHR46546:SF4">
    <property type="entry name" value="SHEWANELLA-LIKE PROTEIN PHOSPHATASE 1"/>
    <property type="match status" value="1"/>
</dbReference>
<dbReference type="eggNOG" id="KOG0374">
    <property type="taxonomic scope" value="Eukaryota"/>
</dbReference>
<feature type="region of interest" description="Disordered" evidence="1">
    <location>
        <begin position="53"/>
        <end position="203"/>
    </location>
</feature>